<evidence type="ECO:0000256" key="4">
    <source>
        <dbReference type="PROSITE-ProRule" id="PRU00325"/>
    </source>
</evidence>
<gene>
    <name evidence="6" type="ORF">Dsin_009458</name>
</gene>
<reference evidence="6" key="1">
    <citation type="journal article" date="2023" name="Plant J.">
        <title>Genome sequences and population genomics provide insights into the demographic history, inbreeding, and mutation load of two 'living fossil' tree species of Dipteronia.</title>
        <authorList>
            <person name="Feng Y."/>
            <person name="Comes H.P."/>
            <person name="Chen J."/>
            <person name="Zhu S."/>
            <person name="Lu R."/>
            <person name="Zhang X."/>
            <person name="Li P."/>
            <person name="Qiu J."/>
            <person name="Olsen K.M."/>
            <person name="Qiu Y."/>
        </authorList>
    </citation>
    <scope>NUCLEOTIDE SEQUENCE</scope>
    <source>
        <strain evidence="6">NBL</strain>
    </source>
</reference>
<dbReference type="InterPro" id="IPR006564">
    <property type="entry name" value="Znf_PMZ"/>
</dbReference>
<keyword evidence="7" id="KW-1185">Reference proteome</keyword>
<dbReference type="EMBL" id="JANJYJ010000003">
    <property type="protein sequence ID" value="KAK3222433.1"/>
    <property type="molecule type" value="Genomic_DNA"/>
</dbReference>
<dbReference type="PROSITE" id="PS50966">
    <property type="entry name" value="ZF_SWIM"/>
    <property type="match status" value="1"/>
</dbReference>
<protein>
    <recommendedName>
        <fullName evidence="5">SWIM-type domain-containing protein</fullName>
    </recommendedName>
</protein>
<organism evidence="6 7">
    <name type="scientific">Dipteronia sinensis</name>
    <dbReference type="NCBI Taxonomy" id="43782"/>
    <lineage>
        <taxon>Eukaryota</taxon>
        <taxon>Viridiplantae</taxon>
        <taxon>Streptophyta</taxon>
        <taxon>Embryophyta</taxon>
        <taxon>Tracheophyta</taxon>
        <taxon>Spermatophyta</taxon>
        <taxon>Magnoliopsida</taxon>
        <taxon>eudicotyledons</taxon>
        <taxon>Gunneridae</taxon>
        <taxon>Pentapetalae</taxon>
        <taxon>rosids</taxon>
        <taxon>malvids</taxon>
        <taxon>Sapindales</taxon>
        <taxon>Sapindaceae</taxon>
        <taxon>Hippocastanoideae</taxon>
        <taxon>Acereae</taxon>
        <taxon>Dipteronia</taxon>
    </lineage>
</organism>
<dbReference type="InterPro" id="IPR007527">
    <property type="entry name" value="Znf_SWIM"/>
</dbReference>
<evidence type="ECO:0000313" key="6">
    <source>
        <dbReference type="EMBL" id="KAK3222433.1"/>
    </source>
</evidence>
<name>A0AAE0AQM0_9ROSI</name>
<accession>A0AAE0AQM0</accession>
<evidence type="ECO:0000256" key="3">
    <source>
        <dbReference type="ARBA" id="ARBA00022833"/>
    </source>
</evidence>
<proteinExistence type="predicted"/>
<dbReference type="GO" id="GO:0008270">
    <property type="term" value="F:zinc ion binding"/>
    <property type="evidence" value="ECO:0007669"/>
    <property type="project" value="UniProtKB-KW"/>
</dbReference>
<dbReference type="Pfam" id="PF04434">
    <property type="entry name" value="SWIM"/>
    <property type="match status" value="1"/>
</dbReference>
<evidence type="ECO:0000259" key="5">
    <source>
        <dbReference type="PROSITE" id="PS50966"/>
    </source>
</evidence>
<evidence type="ECO:0000313" key="7">
    <source>
        <dbReference type="Proteomes" id="UP001281410"/>
    </source>
</evidence>
<feature type="domain" description="SWIM-type" evidence="5">
    <location>
        <begin position="48"/>
        <end position="89"/>
    </location>
</feature>
<evidence type="ECO:0000256" key="2">
    <source>
        <dbReference type="ARBA" id="ARBA00022771"/>
    </source>
</evidence>
<sequence length="110" mass="13008">MTHKWFHDRWTFTDSLHTQLTPWATKYLMEHNEESILYTVYPIDWNEFKVKDGAKDGLINLSDRTCTCQEFEIDLLPCAHALAALRACKRPFIDFCLHYYKKSSLVEAYA</sequence>
<keyword evidence="3" id="KW-0862">Zinc</keyword>
<dbReference type="SMART" id="SM00575">
    <property type="entry name" value="ZnF_PMZ"/>
    <property type="match status" value="1"/>
</dbReference>
<keyword evidence="2 4" id="KW-0863">Zinc-finger</keyword>
<keyword evidence="1" id="KW-0479">Metal-binding</keyword>
<comment type="caution">
    <text evidence="6">The sequence shown here is derived from an EMBL/GenBank/DDBJ whole genome shotgun (WGS) entry which is preliminary data.</text>
</comment>
<evidence type="ECO:0000256" key="1">
    <source>
        <dbReference type="ARBA" id="ARBA00022723"/>
    </source>
</evidence>
<dbReference type="Proteomes" id="UP001281410">
    <property type="component" value="Unassembled WGS sequence"/>
</dbReference>
<dbReference type="AlphaFoldDB" id="A0AAE0AQM0"/>